<name>A0AB39P063_9ACTN</name>
<reference evidence="1" key="1">
    <citation type="submission" date="2024-07" db="EMBL/GenBank/DDBJ databases">
        <authorList>
            <person name="Yu S.T."/>
        </authorList>
    </citation>
    <scope>NUCLEOTIDE SEQUENCE</scope>
    <source>
        <strain evidence="1">R21</strain>
    </source>
</reference>
<dbReference type="RefSeq" id="WP_369230326.1">
    <property type="nucleotide sequence ID" value="NZ_CP163435.1"/>
</dbReference>
<organism evidence="1">
    <name type="scientific">Streptomyces sp. R21</name>
    <dbReference type="NCBI Taxonomy" id="3238627"/>
    <lineage>
        <taxon>Bacteria</taxon>
        <taxon>Bacillati</taxon>
        <taxon>Actinomycetota</taxon>
        <taxon>Actinomycetes</taxon>
        <taxon>Kitasatosporales</taxon>
        <taxon>Streptomycetaceae</taxon>
        <taxon>Streptomyces</taxon>
    </lineage>
</organism>
<proteinExistence type="predicted"/>
<dbReference type="AlphaFoldDB" id="A0AB39P063"/>
<evidence type="ECO:0000313" key="1">
    <source>
        <dbReference type="EMBL" id="XDQ24040.1"/>
    </source>
</evidence>
<accession>A0AB39P063</accession>
<gene>
    <name evidence="1" type="ORF">AB5J56_04700</name>
</gene>
<protein>
    <submittedName>
        <fullName evidence="1">Uncharacterized protein</fullName>
    </submittedName>
</protein>
<dbReference type="EMBL" id="CP163435">
    <property type="protein sequence ID" value="XDQ24040.1"/>
    <property type="molecule type" value="Genomic_DNA"/>
</dbReference>
<sequence length="245" mass="26722">MQFIEVTELAGVRSAVIRFRGPGTELGFTLFPMIHLGEPGFYREVAARLRRCDLVIAEGVGSGSPAAEALTASYTRLDGHERLGLVVQDIDYNTLGVPVVCPDMSGAEFEDRYRRLPLRERAVLAAVIPAVTAGMRLFGTRRYLARHLTTEDLLSDAEEAALDTLPGLDDLVMRRRDRLLVRTLTEYHRAHTARTGPFVIGIVYGAEHMRAVSDALTGLGYHAADAEWVNVFALDPPDGAGSGSS</sequence>